<dbReference type="Gene3D" id="1.20.5.4130">
    <property type="match status" value="1"/>
</dbReference>
<keyword evidence="5" id="KW-0611">Plant defense</keyword>
<dbReference type="Pfam" id="PF23598">
    <property type="entry name" value="LRR_14"/>
    <property type="match status" value="1"/>
</dbReference>
<feature type="compositionally biased region" description="Low complexity" evidence="8">
    <location>
        <begin position="146"/>
        <end position="161"/>
    </location>
</feature>
<feature type="coiled-coil region" evidence="7">
    <location>
        <begin position="551"/>
        <end position="604"/>
    </location>
</feature>
<evidence type="ECO:0000259" key="9">
    <source>
        <dbReference type="Pfam" id="PF18052"/>
    </source>
</evidence>
<evidence type="ECO:0000256" key="4">
    <source>
        <dbReference type="ARBA" id="ARBA00022741"/>
    </source>
</evidence>
<evidence type="ECO:0000256" key="7">
    <source>
        <dbReference type="SAM" id="Coils"/>
    </source>
</evidence>
<evidence type="ECO:0000256" key="8">
    <source>
        <dbReference type="SAM" id="MobiDB-lite"/>
    </source>
</evidence>
<dbReference type="SUPFAM" id="SSF52047">
    <property type="entry name" value="RNI-like"/>
    <property type="match status" value="1"/>
</dbReference>
<accession>A0A835EI85</accession>
<evidence type="ECO:0000313" key="12">
    <source>
        <dbReference type="EMBL" id="KAF8692476.1"/>
    </source>
</evidence>
<evidence type="ECO:0000259" key="11">
    <source>
        <dbReference type="Pfam" id="PF23598"/>
    </source>
</evidence>
<dbReference type="InterPro" id="IPR038005">
    <property type="entry name" value="RX-like_CC"/>
</dbReference>
<gene>
    <name evidence="12" type="ORF">HU200_039573</name>
</gene>
<dbReference type="EMBL" id="JACEFO010001939">
    <property type="protein sequence ID" value="KAF8692476.1"/>
    <property type="molecule type" value="Genomic_DNA"/>
</dbReference>
<keyword evidence="4" id="KW-0547">Nucleotide-binding</keyword>
<keyword evidence="13" id="KW-1185">Reference proteome</keyword>
<sequence>MTELAAGAVSSLLLVIRNETVLLRGVQGDVQFIKEEMESMNSFLAHLARSVPPGGEHNEQVRTWMNQVRLLAQDCNSCIDLYLYRGNPDIHRAKGRLRRHLWWVYWFLRKMIAQHRAAVQLRQLKDRARDVGERRLRYGVEVPGKSAAGQSPSAAAGSCAAADEEEEYQDEDQAVKIQLVVPITHYYGRRSFFEPRTLDDYVKAKLLEWVYEIKLDAVETLSIAIVTPDADKHVLALAHETLVVPYLPPTYERNGYGCGILVNIPAMHHDFLPLGPEEVLYYILRVLKHGKNQSQGIYHGEWEEKNLDSWQNFKKKLGIHYKKEMELQKIRRSIEKMKIYEKLNKIKSDIKDKVKSDIEALAAHQQKDDQQLLLGLKKGVEDIDLSVLLKLLIQSGATGTSQLDQVKNNDMHKLLAWDDGNILKIAKKLKDHMNAEEKTMELNGEQIGAKEETAKQTGEAGEAEEKKEREEEIEEGKAEQDCTGENDDDNGPIRLRKVQYAQIIQEVFLNTSRREPLQAQQQDSSVTKQATKTMMATLDEERIKQMTHEIKLEVLRELQESKQDKNQAIRKPGIPDQNQLAEIFEEVEHKIEEIKQGLEEQMRIKGIVDKIIYHLEGKCPLVILKVDRMMDVSRWEEIRKALSLLKCSADAVIFTTTESIQEAKGYCYQTREPIDYSLVGLYYDTVLELTSKQKNEDNYNPQVFRDILEECEPHEFCMKIFTHALYANPKRSNVELTKFYGTLKASEKSFDIMAKKMFMYSYNDLPKEYKSCLLYLAIFTKGQKIRRSTLIERWVVEGLTLEEDWASSMRQAHRCFGMLIHRWLVYPADISANGKVKSCLVGDLVHGFITTIARKQHFVETRLSHHLARHFSIFNDLKLRSSDRIDKFFEGLSKSSQVSPLKVLDLKGCRCFGGKNQRYLKDICTKMLLLKYLSLRGTYITQLPREINYLRELEVLDIRQTKVAPSATANILLLKLKRLLAGDIDMSSSDFGSVQIPHRIDKMDNIEVLSNVKAPRSNDLKHLKHIGKLWQLRKLGVVINNKDTHLKILLHTISDLHECLRSLSITLSVATPHEGTSSVELPPYNVFHLEHHPKILESLSISGTTLMSLLPVITKGDNDKLAKVTLSRTLLNEDGMDILAKLPKLQCVRLRHITFTEHMLNFKKGEFRCLKYLLVEDSDLTNITFEDGAAHELEKIVLSSTSTMSVSGAGKLPKLEELELNISDSGGRLLSSFDNAKQIAKLTLRGAFPKQDALKVLAKKPNLRCLVLMDVSFDGTHNEITLGKDEFIWLNLLVVDCSSTAKIVFTNGSAPRLEKITWSSATSLSGIDNLPRLKELEFKGISVPKELKETIKKHQNKPSLKYGAET</sequence>
<dbReference type="GO" id="GO:0009626">
    <property type="term" value="P:plant-type hypersensitive response"/>
    <property type="evidence" value="ECO:0007669"/>
    <property type="project" value="UniProtKB-ARBA"/>
</dbReference>
<dbReference type="Gene3D" id="3.80.10.10">
    <property type="entry name" value="Ribonuclease Inhibitor"/>
    <property type="match status" value="2"/>
</dbReference>
<dbReference type="InterPro" id="IPR055414">
    <property type="entry name" value="LRR_R13L4/SHOC2-like"/>
</dbReference>
<keyword evidence="2" id="KW-0433">Leucine-rich repeat</keyword>
<dbReference type="PANTHER" id="PTHR23155:SF1062">
    <property type="entry name" value="OS11G0579400 PROTEIN"/>
    <property type="match status" value="1"/>
</dbReference>
<evidence type="ECO:0008006" key="14">
    <source>
        <dbReference type="Google" id="ProtNLM"/>
    </source>
</evidence>
<name>A0A835EI85_9POAL</name>
<feature type="domain" description="Disease resistance N-terminal" evidence="9">
    <location>
        <begin position="9"/>
        <end position="89"/>
    </location>
</feature>
<feature type="region of interest" description="Disordered" evidence="8">
    <location>
        <begin position="144"/>
        <end position="163"/>
    </location>
</feature>
<dbReference type="InterPro" id="IPR058922">
    <property type="entry name" value="WHD_DRP"/>
</dbReference>
<evidence type="ECO:0000256" key="3">
    <source>
        <dbReference type="ARBA" id="ARBA00022737"/>
    </source>
</evidence>
<evidence type="ECO:0000256" key="6">
    <source>
        <dbReference type="ARBA" id="ARBA00023054"/>
    </source>
</evidence>
<dbReference type="PANTHER" id="PTHR23155">
    <property type="entry name" value="DISEASE RESISTANCE PROTEIN RP"/>
    <property type="match status" value="1"/>
</dbReference>
<feature type="domain" description="Disease resistance R13L4/SHOC-2-like LRR" evidence="11">
    <location>
        <begin position="878"/>
        <end position="1228"/>
    </location>
</feature>
<reference evidence="12" key="1">
    <citation type="submission" date="2020-07" db="EMBL/GenBank/DDBJ databases">
        <title>Genome sequence and genetic diversity analysis of an under-domesticated orphan crop, white fonio (Digitaria exilis).</title>
        <authorList>
            <person name="Bennetzen J.L."/>
            <person name="Chen S."/>
            <person name="Ma X."/>
            <person name="Wang X."/>
            <person name="Yssel A.E.J."/>
            <person name="Chaluvadi S.R."/>
            <person name="Johnson M."/>
            <person name="Gangashetty P."/>
            <person name="Hamidou F."/>
            <person name="Sanogo M.D."/>
            <person name="Zwaenepoel A."/>
            <person name="Wallace J."/>
            <person name="Van De Peer Y."/>
            <person name="Van Deynze A."/>
        </authorList>
    </citation>
    <scope>NUCLEOTIDE SEQUENCE</scope>
    <source>
        <tissue evidence="12">Leaves</tissue>
    </source>
</reference>
<dbReference type="OrthoDB" id="688479at2759"/>
<feature type="region of interest" description="Disordered" evidence="8">
    <location>
        <begin position="439"/>
        <end position="493"/>
    </location>
</feature>
<dbReference type="GO" id="GO:0000166">
    <property type="term" value="F:nucleotide binding"/>
    <property type="evidence" value="ECO:0007669"/>
    <property type="project" value="UniProtKB-KW"/>
</dbReference>
<dbReference type="InterPro" id="IPR044974">
    <property type="entry name" value="Disease_R_plants"/>
</dbReference>
<dbReference type="GO" id="GO:0042742">
    <property type="term" value="P:defense response to bacterium"/>
    <property type="evidence" value="ECO:0007669"/>
    <property type="project" value="UniProtKB-ARBA"/>
</dbReference>
<dbReference type="InterPro" id="IPR041118">
    <property type="entry name" value="Rx_N"/>
</dbReference>
<protein>
    <recommendedName>
        <fullName evidence="14">Rx N-terminal domain-containing protein</fullName>
    </recommendedName>
</protein>
<keyword evidence="3" id="KW-0677">Repeat</keyword>
<evidence type="ECO:0000313" key="13">
    <source>
        <dbReference type="Proteomes" id="UP000636709"/>
    </source>
</evidence>
<dbReference type="InterPro" id="IPR032675">
    <property type="entry name" value="LRR_dom_sf"/>
</dbReference>
<keyword evidence="6 7" id="KW-0175">Coiled coil</keyword>
<dbReference type="InterPro" id="IPR036388">
    <property type="entry name" value="WH-like_DNA-bd_sf"/>
</dbReference>
<comment type="caution">
    <text evidence="12">The sequence shown here is derived from an EMBL/GenBank/DDBJ whole genome shotgun (WGS) entry which is preliminary data.</text>
</comment>
<dbReference type="FunFam" id="1.10.10.10:FF:000322">
    <property type="entry name" value="Probable disease resistance protein At1g63360"/>
    <property type="match status" value="1"/>
</dbReference>
<organism evidence="12 13">
    <name type="scientific">Digitaria exilis</name>
    <dbReference type="NCBI Taxonomy" id="1010633"/>
    <lineage>
        <taxon>Eukaryota</taxon>
        <taxon>Viridiplantae</taxon>
        <taxon>Streptophyta</taxon>
        <taxon>Embryophyta</taxon>
        <taxon>Tracheophyta</taxon>
        <taxon>Spermatophyta</taxon>
        <taxon>Magnoliopsida</taxon>
        <taxon>Liliopsida</taxon>
        <taxon>Poales</taxon>
        <taxon>Poaceae</taxon>
        <taxon>PACMAD clade</taxon>
        <taxon>Panicoideae</taxon>
        <taxon>Panicodae</taxon>
        <taxon>Paniceae</taxon>
        <taxon>Anthephorinae</taxon>
        <taxon>Digitaria</taxon>
    </lineage>
</organism>
<evidence type="ECO:0000256" key="2">
    <source>
        <dbReference type="ARBA" id="ARBA00022614"/>
    </source>
</evidence>
<dbReference type="SUPFAM" id="SSF52058">
    <property type="entry name" value="L domain-like"/>
    <property type="match status" value="1"/>
</dbReference>
<comment type="similarity">
    <text evidence="1">Belongs to the disease resistance NB-LRR family.</text>
</comment>
<dbReference type="Gramene" id="Dexi5A01G0014710.1">
    <property type="protein sequence ID" value="Dexi5A01G0014710.1:cds"/>
    <property type="gene ID" value="Dexi5A01G0014710"/>
</dbReference>
<dbReference type="Proteomes" id="UP000636709">
    <property type="component" value="Unassembled WGS sequence"/>
</dbReference>
<dbReference type="Gene3D" id="1.10.10.10">
    <property type="entry name" value="Winged helix-like DNA-binding domain superfamily/Winged helix DNA-binding domain"/>
    <property type="match status" value="1"/>
</dbReference>
<dbReference type="CDD" id="cd14798">
    <property type="entry name" value="RX-CC_like"/>
    <property type="match status" value="1"/>
</dbReference>
<feature type="compositionally biased region" description="Basic and acidic residues" evidence="8">
    <location>
        <begin position="463"/>
        <end position="480"/>
    </location>
</feature>
<feature type="domain" description="Disease resistance protein winged helix" evidence="10">
    <location>
        <begin position="778"/>
        <end position="849"/>
    </location>
</feature>
<dbReference type="Pfam" id="PF18052">
    <property type="entry name" value="Rx_N"/>
    <property type="match status" value="1"/>
</dbReference>
<evidence type="ECO:0000256" key="1">
    <source>
        <dbReference type="ARBA" id="ARBA00008894"/>
    </source>
</evidence>
<dbReference type="GO" id="GO:0002758">
    <property type="term" value="P:innate immune response-activating signaling pathway"/>
    <property type="evidence" value="ECO:0007669"/>
    <property type="project" value="UniProtKB-ARBA"/>
</dbReference>
<evidence type="ECO:0000259" key="10">
    <source>
        <dbReference type="Pfam" id="PF23559"/>
    </source>
</evidence>
<proteinExistence type="inferred from homology"/>
<dbReference type="Pfam" id="PF23559">
    <property type="entry name" value="WHD_DRP"/>
    <property type="match status" value="1"/>
</dbReference>
<evidence type="ECO:0000256" key="5">
    <source>
        <dbReference type="ARBA" id="ARBA00022821"/>
    </source>
</evidence>